<accession>A0A2K9EFV2</accession>
<evidence type="ECO:0000313" key="9">
    <source>
        <dbReference type="Proteomes" id="UP000233742"/>
    </source>
</evidence>
<proteinExistence type="predicted"/>
<evidence type="ECO:0000256" key="1">
    <source>
        <dbReference type="ARBA" id="ARBA00004141"/>
    </source>
</evidence>
<dbReference type="NCBIfam" id="TIGR01297">
    <property type="entry name" value="CDF"/>
    <property type="match status" value="1"/>
</dbReference>
<reference evidence="8 9" key="1">
    <citation type="submission" date="2017-12" db="EMBL/GenBank/DDBJ databases">
        <authorList>
            <person name="Hurst M.R.H."/>
        </authorList>
    </citation>
    <scope>NUCLEOTIDE SEQUENCE [LARGE SCALE GENOMIC DNA]</scope>
    <source>
        <strain evidence="8 9">BM15</strain>
    </source>
</reference>
<evidence type="ECO:0000256" key="5">
    <source>
        <dbReference type="ARBA" id="ARBA00023136"/>
    </source>
</evidence>
<evidence type="ECO:0000259" key="7">
    <source>
        <dbReference type="Pfam" id="PF01545"/>
    </source>
</evidence>
<dbReference type="InterPro" id="IPR002524">
    <property type="entry name" value="Cation_efflux"/>
</dbReference>
<dbReference type="GO" id="GO:0008324">
    <property type="term" value="F:monoatomic cation transmembrane transporter activity"/>
    <property type="evidence" value="ECO:0007669"/>
    <property type="project" value="InterPro"/>
</dbReference>
<evidence type="ECO:0000313" key="8">
    <source>
        <dbReference type="EMBL" id="AUH33838.1"/>
    </source>
</evidence>
<gene>
    <name evidence="8" type="ORF">CUV01_10960</name>
</gene>
<comment type="subcellular location">
    <subcellularLocation>
        <location evidence="1">Membrane</location>
        <topology evidence="1">Multi-pass membrane protein</topology>
    </subcellularLocation>
</comment>
<dbReference type="InterPro" id="IPR027469">
    <property type="entry name" value="Cation_efflux_TMD_sf"/>
</dbReference>
<keyword evidence="5 6" id="KW-0472">Membrane</keyword>
<dbReference type="InterPro" id="IPR036837">
    <property type="entry name" value="Cation_efflux_CTD_sf"/>
</dbReference>
<dbReference type="GO" id="GO:0016020">
    <property type="term" value="C:membrane"/>
    <property type="evidence" value="ECO:0007669"/>
    <property type="project" value="UniProtKB-SubCell"/>
</dbReference>
<feature type="transmembrane region" description="Helical" evidence="6">
    <location>
        <begin position="115"/>
        <end position="135"/>
    </location>
</feature>
<protein>
    <submittedName>
        <fullName evidence="8">Cation transporter</fullName>
    </submittedName>
</protein>
<dbReference type="AlphaFoldDB" id="A0A2K9EFV2"/>
<evidence type="ECO:0000256" key="3">
    <source>
        <dbReference type="ARBA" id="ARBA00022692"/>
    </source>
</evidence>
<feature type="transmembrane region" description="Helical" evidence="6">
    <location>
        <begin position="194"/>
        <end position="211"/>
    </location>
</feature>
<dbReference type="PANTHER" id="PTHR13414">
    <property type="entry name" value="HUEL-CATION TRANSPORTER"/>
    <property type="match status" value="1"/>
</dbReference>
<dbReference type="Proteomes" id="UP000233742">
    <property type="component" value="Chromosome"/>
</dbReference>
<dbReference type="KEGG" id="paro:CUV01_10960"/>
<evidence type="ECO:0000256" key="6">
    <source>
        <dbReference type="SAM" id="Phobius"/>
    </source>
</evidence>
<dbReference type="EMBL" id="CP025408">
    <property type="protein sequence ID" value="AUH33838.1"/>
    <property type="molecule type" value="Genomic_DNA"/>
</dbReference>
<dbReference type="SUPFAM" id="SSF160240">
    <property type="entry name" value="Cation efflux protein cytoplasmic domain-like"/>
    <property type="match status" value="1"/>
</dbReference>
<dbReference type="PANTHER" id="PTHR13414:SF9">
    <property type="entry name" value="PROTON-COUPLED ZINC ANTIPORTER SLC30A9, MITOCHONDRIAL"/>
    <property type="match status" value="1"/>
</dbReference>
<dbReference type="SUPFAM" id="SSF161111">
    <property type="entry name" value="Cation efflux protein transmembrane domain-like"/>
    <property type="match status" value="1"/>
</dbReference>
<dbReference type="Gene3D" id="3.30.70.1350">
    <property type="entry name" value="Cation efflux protein, cytoplasmic domain"/>
    <property type="match status" value="1"/>
</dbReference>
<keyword evidence="9" id="KW-1185">Reference proteome</keyword>
<name>A0A2K9EFV2_9RHOB</name>
<dbReference type="OrthoDB" id="9806522at2"/>
<keyword evidence="2" id="KW-0813">Transport</keyword>
<dbReference type="InterPro" id="IPR040177">
    <property type="entry name" value="SLC30A9"/>
</dbReference>
<evidence type="ECO:0000256" key="2">
    <source>
        <dbReference type="ARBA" id="ARBA00022448"/>
    </source>
</evidence>
<dbReference type="GO" id="GO:0006829">
    <property type="term" value="P:zinc ion transport"/>
    <property type="evidence" value="ECO:0007669"/>
    <property type="project" value="InterPro"/>
</dbReference>
<feature type="transmembrane region" description="Helical" evidence="6">
    <location>
        <begin position="77"/>
        <end position="95"/>
    </location>
</feature>
<feature type="domain" description="Cation efflux protein transmembrane" evidence="7">
    <location>
        <begin position="12"/>
        <end position="219"/>
    </location>
</feature>
<organism evidence="8 9">
    <name type="scientific">Paracoccus tegillarcae</name>
    <dbReference type="NCBI Taxonomy" id="1529068"/>
    <lineage>
        <taxon>Bacteria</taxon>
        <taxon>Pseudomonadati</taxon>
        <taxon>Pseudomonadota</taxon>
        <taxon>Alphaproteobacteria</taxon>
        <taxon>Rhodobacterales</taxon>
        <taxon>Paracoccaceae</taxon>
        <taxon>Paracoccus</taxon>
    </lineage>
</organism>
<feature type="transmembrane region" description="Helical" evidence="6">
    <location>
        <begin position="162"/>
        <end position="182"/>
    </location>
</feature>
<dbReference type="Gene3D" id="1.20.1510.10">
    <property type="entry name" value="Cation efflux protein transmembrane domain"/>
    <property type="match status" value="1"/>
</dbReference>
<sequence>MANHGGSSKVVYTALAGNLAIAVTKYAAAFYSGSSSMLSEAIHSTVDTGNELLLLYGMKRSKRPDDPRYPLGNGREIYFWSFIVALMIFAMGAAVSTYQGVLHILTPEEATNHTITYIVLGLSFVFEFITWRVALRNLRADNPGLPALKAARRSKDPATFTVLLEDSAALVGLILAFVFILIAQATGDARWDGVGSICIGLVLAATSFFLARESKSLLMGERALPETEQELRNLIGAVDKVEGVQGIQTLQLGPEEVLLFARVDFQDQLDTVQIAEAIDRIERLVKENDPQVSKVVIEPASALPHSATG</sequence>
<dbReference type="InterPro" id="IPR058533">
    <property type="entry name" value="Cation_efflux_TM"/>
</dbReference>
<keyword evidence="4 6" id="KW-1133">Transmembrane helix</keyword>
<evidence type="ECO:0000256" key="4">
    <source>
        <dbReference type="ARBA" id="ARBA00022989"/>
    </source>
</evidence>
<keyword evidence="3 6" id="KW-0812">Transmembrane</keyword>
<dbReference type="Pfam" id="PF01545">
    <property type="entry name" value="Cation_efflux"/>
    <property type="match status" value="1"/>
</dbReference>
<dbReference type="RefSeq" id="WP_101460504.1">
    <property type="nucleotide sequence ID" value="NZ_CP025408.1"/>
</dbReference>